<dbReference type="PANTHER" id="PTHR33877:SF2">
    <property type="entry name" value="OS07G0170200 PROTEIN"/>
    <property type="match status" value="1"/>
</dbReference>
<keyword evidence="4" id="KW-1185">Reference proteome</keyword>
<keyword evidence="3" id="KW-0378">Hydrolase</keyword>
<keyword evidence="3" id="KW-0540">Nuclease</keyword>
<reference evidence="3 4" key="1">
    <citation type="submission" date="2021-01" db="EMBL/GenBank/DDBJ databases">
        <title>Draft genomes of Rhodovulum sulfidophilum.</title>
        <authorList>
            <person name="Guzman M.S."/>
        </authorList>
    </citation>
    <scope>NUCLEOTIDE SEQUENCE [LARGE SCALE GENOMIC DNA]</scope>
    <source>
        <strain evidence="3 4">AB35</strain>
    </source>
</reference>
<dbReference type="PANTHER" id="PTHR33877">
    <property type="entry name" value="SLL1193 PROTEIN"/>
    <property type="match status" value="1"/>
</dbReference>
<feature type="domain" description="HNH nuclease" evidence="2">
    <location>
        <begin position="35"/>
        <end position="89"/>
    </location>
</feature>
<evidence type="ECO:0000256" key="1">
    <source>
        <dbReference type="SAM" id="MobiDB-lite"/>
    </source>
</evidence>
<dbReference type="Pfam" id="PF01844">
    <property type="entry name" value="HNH"/>
    <property type="match status" value="1"/>
</dbReference>
<dbReference type="Proteomes" id="UP000604473">
    <property type="component" value="Unassembled WGS sequence"/>
</dbReference>
<dbReference type="InterPro" id="IPR003615">
    <property type="entry name" value="HNH_nuc"/>
</dbReference>
<accession>A0ABS1RQ79</accession>
<dbReference type="RefSeq" id="WP_202247770.1">
    <property type="nucleotide sequence ID" value="NZ_JAESJJ010000004.1"/>
</dbReference>
<feature type="region of interest" description="Disordered" evidence="1">
    <location>
        <begin position="97"/>
        <end position="118"/>
    </location>
</feature>
<feature type="region of interest" description="Disordered" evidence="1">
    <location>
        <begin position="1"/>
        <end position="31"/>
    </location>
</feature>
<evidence type="ECO:0000259" key="2">
    <source>
        <dbReference type="SMART" id="SM00507"/>
    </source>
</evidence>
<dbReference type="SMART" id="SM00507">
    <property type="entry name" value="HNHc"/>
    <property type="match status" value="1"/>
</dbReference>
<organism evidence="3 4">
    <name type="scientific">Rhodovulum sulfidophilum</name>
    <name type="common">Rhodobacter sulfidophilus</name>
    <dbReference type="NCBI Taxonomy" id="35806"/>
    <lineage>
        <taxon>Bacteria</taxon>
        <taxon>Pseudomonadati</taxon>
        <taxon>Pseudomonadota</taxon>
        <taxon>Alphaproteobacteria</taxon>
        <taxon>Rhodobacterales</taxon>
        <taxon>Paracoccaceae</taxon>
        <taxon>Rhodovulum</taxon>
    </lineage>
</organism>
<keyword evidence="3" id="KW-0255">Endonuclease</keyword>
<evidence type="ECO:0000313" key="4">
    <source>
        <dbReference type="Proteomes" id="UP000604473"/>
    </source>
</evidence>
<dbReference type="InterPro" id="IPR052892">
    <property type="entry name" value="NA-targeting_endonuclease"/>
</dbReference>
<dbReference type="GO" id="GO:0004519">
    <property type="term" value="F:endonuclease activity"/>
    <property type="evidence" value="ECO:0007669"/>
    <property type="project" value="UniProtKB-KW"/>
</dbReference>
<dbReference type="EMBL" id="JAESJJ010000004">
    <property type="protein sequence ID" value="MBL3608216.1"/>
    <property type="molecule type" value="Genomic_DNA"/>
</dbReference>
<sequence length="118" mass="12868">MSGSTGSESFGVPAAAGWRNRPSASERGYGRGWKALRKRVMQRDSWLCQPCLRRGRVTPATECDHVVPKAQGGTDDEGNLQAICADCHKAKTEREAAEAQGRRLRPSFGEDGWPIGPE</sequence>
<dbReference type="Gene3D" id="1.10.30.50">
    <property type="match status" value="1"/>
</dbReference>
<dbReference type="InterPro" id="IPR002711">
    <property type="entry name" value="HNH"/>
</dbReference>
<protein>
    <submittedName>
        <fullName evidence="3">HNH endonuclease</fullName>
    </submittedName>
</protein>
<proteinExistence type="predicted"/>
<evidence type="ECO:0000313" key="3">
    <source>
        <dbReference type="EMBL" id="MBL3608216.1"/>
    </source>
</evidence>
<dbReference type="CDD" id="cd00085">
    <property type="entry name" value="HNHc"/>
    <property type="match status" value="1"/>
</dbReference>
<name>A0ABS1RQ79_RHOSU</name>
<gene>
    <name evidence="3" type="ORF">JMM60_05280</name>
</gene>
<comment type="caution">
    <text evidence="3">The sequence shown here is derived from an EMBL/GenBank/DDBJ whole genome shotgun (WGS) entry which is preliminary data.</text>
</comment>